<reference evidence="2 3" key="1">
    <citation type="submission" date="2010-12" db="EMBL/GenBank/DDBJ databases">
        <title>Whole genome sequence of Anaerolinea thermophila UNI-1.</title>
        <authorList>
            <person name="Narita-Yamada S."/>
            <person name="Kishi E."/>
            <person name="Watanabe Y."/>
            <person name="Takasaki K."/>
            <person name="Ankai A."/>
            <person name="Oguchi A."/>
            <person name="Fukui S."/>
            <person name="Takahashi M."/>
            <person name="Yashiro I."/>
            <person name="Hosoyama A."/>
            <person name="Sekiguchi Y."/>
            <person name="Hanada S."/>
            <person name="Fujita N."/>
        </authorList>
    </citation>
    <scope>NUCLEOTIDE SEQUENCE [LARGE SCALE GENOMIC DNA]</scope>
    <source>
        <strain evidence="3">DSM 14523 / JCM 11388 / NBRC 100420 / UNI-1</strain>
    </source>
</reference>
<sequence>MMGFGMIGGMILFWGLLILLAVLLIKGLFHSNQTVGNNRSSTTLSPREILEQRYARGEITREQFLQMQKDLQ</sequence>
<evidence type="ECO:0000313" key="2">
    <source>
        <dbReference type="EMBL" id="BAJ64685.1"/>
    </source>
</evidence>
<dbReference type="Proteomes" id="UP000008922">
    <property type="component" value="Chromosome"/>
</dbReference>
<gene>
    <name evidence="2" type="ordered locus">ANT_26590</name>
</gene>
<organism evidence="2 3">
    <name type="scientific">Anaerolinea thermophila (strain DSM 14523 / JCM 11388 / NBRC 100420 / UNI-1)</name>
    <dbReference type="NCBI Taxonomy" id="926569"/>
    <lineage>
        <taxon>Bacteria</taxon>
        <taxon>Bacillati</taxon>
        <taxon>Chloroflexota</taxon>
        <taxon>Anaerolineae</taxon>
        <taxon>Anaerolineales</taxon>
        <taxon>Anaerolineaceae</taxon>
        <taxon>Anaerolinea</taxon>
    </lineage>
</organism>
<feature type="domain" description="SHOCT" evidence="1">
    <location>
        <begin position="46"/>
        <end position="71"/>
    </location>
</feature>
<accession>E8N0D6</accession>
<protein>
    <recommendedName>
        <fullName evidence="1">SHOCT domain-containing protein</fullName>
    </recommendedName>
</protein>
<dbReference type="AlphaFoldDB" id="E8N0D6"/>
<dbReference type="EMBL" id="AP012029">
    <property type="protein sequence ID" value="BAJ64685.1"/>
    <property type="molecule type" value="Genomic_DNA"/>
</dbReference>
<keyword evidence="3" id="KW-1185">Reference proteome</keyword>
<dbReference type="STRING" id="926569.ANT_26590"/>
<dbReference type="KEGG" id="atm:ANT_26590"/>
<dbReference type="HOGENOM" id="CLU_159099_0_1_0"/>
<proteinExistence type="predicted"/>
<dbReference type="InParanoid" id="E8N0D6"/>
<dbReference type="OrthoDB" id="165888at2"/>
<name>E8N0D6_ANATU</name>
<evidence type="ECO:0000259" key="1">
    <source>
        <dbReference type="Pfam" id="PF09851"/>
    </source>
</evidence>
<dbReference type="Pfam" id="PF09851">
    <property type="entry name" value="SHOCT"/>
    <property type="match status" value="1"/>
</dbReference>
<dbReference type="InterPro" id="IPR018649">
    <property type="entry name" value="SHOCT"/>
</dbReference>
<dbReference type="RefSeq" id="WP_013561038.1">
    <property type="nucleotide sequence ID" value="NC_014960.1"/>
</dbReference>
<evidence type="ECO:0000313" key="3">
    <source>
        <dbReference type="Proteomes" id="UP000008922"/>
    </source>
</evidence>